<dbReference type="InterPro" id="IPR003660">
    <property type="entry name" value="HAMP_dom"/>
</dbReference>
<dbReference type="GO" id="GO:0005886">
    <property type="term" value="C:plasma membrane"/>
    <property type="evidence" value="ECO:0007669"/>
    <property type="project" value="UniProtKB-SubCell"/>
</dbReference>
<evidence type="ECO:0000256" key="6">
    <source>
        <dbReference type="ARBA" id="ARBA00023224"/>
    </source>
</evidence>
<feature type="domain" description="HAMP" evidence="12">
    <location>
        <begin position="240"/>
        <end position="295"/>
    </location>
</feature>
<evidence type="ECO:0000256" key="8">
    <source>
        <dbReference type="PROSITE-ProRule" id="PRU00284"/>
    </source>
</evidence>
<dbReference type="Proteomes" id="UP000433181">
    <property type="component" value="Unassembled WGS sequence"/>
</dbReference>
<evidence type="ECO:0000256" key="4">
    <source>
        <dbReference type="ARBA" id="ARBA00022989"/>
    </source>
</evidence>
<evidence type="ECO:0000259" key="11">
    <source>
        <dbReference type="PROSITE" id="PS50111"/>
    </source>
</evidence>
<evidence type="ECO:0000256" key="3">
    <source>
        <dbReference type="ARBA" id="ARBA00022692"/>
    </source>
</evidence>
<dbReference type="PANTHER" id="PTHR32089:SF112">
    <property type="entry name" value="LYSOZYME-LIKE PROTEIN-RELATED"/>
    <property type="match status" value="1"/>
</dbReference>
<keyword evidence="6 8" id="KW-0807">Transducer</keyword>
<dbReference type="InterPro" id="IPR033480">
    <property type="entry name" value="sCache_2"/>
</dbReference>
<dbReference type="PROSITE" id="PS50111">
    <property type="entry name" value="CHEMOTAXIS_TRANSDUC_2"/>
    <property type="match status" value="1"/>
</dbReference>
<evidence type="ECO:0000256" key="10">
    <source>
        <dbReference type="SAM" id="Phobius"/>
    </source>
</evidence>
<dbReference type="EMBL" id="VUNR01000008">
    <property type="protein sequence ID" value="MSU08491.1"/>
    <property type="molecule type" value="Genomic_DNA"/>
</dbReference>
<dbReference type="AlphaFoldDB" id="A0A6I2UH19"/>
<dbReference type="GO" id="GO:0007165">
    <property type="term" value="P:signal transduction"/>
    <property type="evidence" value="ECO:0007669"/>
    <property type="project" value="UniProtKB-KW"/>
</dbReference>
<keyword evidence="2" id="KW-1003">Cell membrane</keyword>
<reference evidence="13 14" key="1">
    <citation type="submission" date="2019-08" db="EMBL/GenBank/DDBJ databases">
        <title>In-depth cultivation of the pig gut microbiome towards novel bacterial diversity and tailored functional studies.</title>
        <authorList>
            <person name="Wylensek D."/>
            <person name="Hitch T.C.A."/>
            <person name="Clavel T."/>
        </authorList>
    </citation>
    <scope>NUCLEOTIDE SEQUENCE [LARGE SCALE GENOMIC DNA]</scope>
    <source>
        <strain evidence="13 14">WCA-693-APC-5D-A</strain>
    </source>
</reference>
<comment type="similarity">
    <text evidence="7">Belongs to the methyl-accepting chemotaxis (MCP) protein family.</text>
</comment>
<dbReference type="Gene3D" id="3.30.450.20">
    <property type="entry name" value="PAS domain"/>
    <property type="match status" value="1"/>
</dbReference>
<dbReference type="SMART" id="SM00304">
    <property type="entry name" value="HAMP"/>
    <property type="match status" value="2"/>
</dbReference>
<feature type="region of interest" description="Disordered" evidence="9">
    <location>
        <begin position="553"/>
        <end position="580"/>
    </location>
</feature>
<dbReference type="InterPro" id="IPR004010">
    <property type="entry name" value="Double_Cache_2"/>
</dbReference>
<evidence type="ECO:0000256" key="2">
    <source>
        <dbReference type="ARBA" id="ARBA00022475"/>
    </source>
</evidence>
<dbReference type="SMART" id="SM01049">
    <property type="entry name" value="Cache_2"/>
    <property type="match status" value="1"/>
</dbReference>
<name>A0A6I2UH19_9FIRM</name>
<evidence type="ECO:0000256" key="5">
    <source>
        <dbReference type="ARBA" id="ARBA00023136"/>
    </source>
</evidence>
<feature type="transmembrane region" description="Helical" evidence="10">
    <location>
        <begin position="12"/>
        <end position="34"/>
    </location>
</feature>
<keyword evidence="5 10" id="KW-0472">Membrane</keyword>
<dbReference type="SUPFAM" id="SSF58104">
    <property type="entry name" value="Methyl-accepting chemotaxis protein (MCP) signaling domain"/>
    <property type="match status" value="1"/>
</dbReference>
<dbReference type="Gene3D" id="1.10.287.950">
    <property type="entry name" value="Methyl-accepting chemotaxis protein"/>
    <property type="match status" value="1"/>
</dbReference>
<keyword evidence="4 10" id="KW-1133">Transmembrane helix</keyword>
<protein>
    <submittedName>
        <fullName evidence="13">Methyl-accepting chemotaxis protein</fullName>
    </submittedName>
</protein>
<gene>
    <name evidence="13" type="ORF">FYJ84_05770</name>
</gene>
<dbReference type="CDD" id="cd11386">
    <property type="entry name" value="MCP_signal"/>
    <property type="match status" value="1"/>
</dbReference>
<dbReference type="Gene3D" id="1.10.8.500">
    <property type="entry name" value="HAMP domain in histidine kinase"/>
    <property type="match status" value="1"/>
</dbReference>
<dbReference type="InterPro" id="IPR004089">
    <property type="entry name" value="MCPsignal_dom"/>
</dbReference>
<dbReference type="PANTHER" id="PTHR32089">
    <property type="entry name" value="METHYL-ACCEPTING CHEMOTAXIS PROTEIN MCPB"/>
    <property type="match status" value="1"/>
</dbReference>
<feature type="domain" description="Methyl-accepting transducer" evidence="11">
    <location>
        <begin position="314"/>
        <end position="550"/>
    </location>
</feature>
<comment type="caution">
    <text evidence="13">The sequence shown here is derived from an EMBL/GenBank/DDBJ whole genome shotgun (WGS) entry which is preliminary data.</text>
</comment>
<feature type="compositionally biased region" description="Low complexity" evidence="9">
    <location>
        <begin position="559"/>
        <end position="570"/>
    </location>
</feature>
<evidence type="ECO:0000259" key="12">
    <source>
        <dbReference type="PROSITE" id="PS50885"/>
    </source>
</evidence>
<dbReference type="Pfam" id="PF08269">
    <property type="entry name" value="dCache_2"/>
    <property type="match status" value="1"/>
</dbReference>
<evidence type="ECO:0000256" key="1">
    <source>
        <dbReference type="ARBA" id="ARBA00004651"/>
    </source>
</evidence>
<evidence type="ECO:0000313" key="13">
    <source>
        <dbReference type="EMBL" id="MSU08491.1"/>
    </source>
</evidence>
<proteinExistence type="inferred from homology"/>
<evidence type="ECO:0000313" key="14">
    <source>
        <dbReference type="Proteomes" id="UP000433181"/>
    </source>
</evidence>
<dbReference type="Pfam" id="PF00672">
    <property type="entry name" value="HAMP"/>
    <property type="match status" value="1"/>
</dbReference>
<organism evidence="13 14">
    <name type="scientific">Anaerovibrio slackiae</name>
    <dbReference type="NCBI Taxonomy" id="2652309"/>
    <lineage>
        <taxon>Bacteria</taxon>
        <taxon>Bacillati</taxon>
        <taxon>Bacillota</taxon>
        <taxon>Negativicutes</taxon>
        <taxon>Selenomonadales</taxon>
        <taxon>Selenomonadaceae</taxon>
        <taxon>Anaerovibrio</taxon>
    </lineage>
</organism>
<keyword evidence="14" id="KW-1185">Reference proteome</keyword>
<dbReference type="CDD" id="cd06225">
    <property type="entry name" value="HAMP"/>
    <property type="match status" value="1"/>
</dbReference>
<keyword evidence="3 10" id="KW-0812">Transmembrane</keyword>
<evidence type="ECO:0000256" key="9">
    <source>
        <dbReference type="SAM" id="MobiDB-lite"/>
    </source>
</evidence>
<dbReference type="PROSITE" id="PS50885">
    <property type="entry name" value="HAMP"/>
    <property type="match status" value="1"/>
</dbReference>
<comment type="subcellular location">
    <subcellularLocation>
        <location evidence="1">Cell membrane</location>
        <topology evidence="1">Multi-pass membrane protein</topology>
    </subcellularLocation>
</comment>
<accession>A0A6I2UH19</accession>
<evidence type="ECO:0000256" key="7">
    <source>
        <dbReference type="ARBA" id="ARBA00029447"/>
    </source>
</evidence>
<dbReference type="Pfam" id="PF00015">
    <property type="entry name" value="MCPsignal"/>
    <property type="match status" value="1"/>
</dbReference>
<sequence>MIKLRFDSVRQRLVMLFVLLSAVATVSVGGYFIFSIIEQNEEASASYRTMMEDAFDREIKLQTEGLVSSLNGIYEEQKAGALTEEQAKKLAIATIKANRYDNGKGYFFADDKATGVCVAHATLGAKVEGKRRIDDKDSHGGSYMQEIFKAATSSPEGGYSNFYFPKPGETEDLPKRGYSMEFKPYGWIICTGTWTDYIDAAVAEHEAKADEALWHQIAVSVVLLIVLEALIILWGMNLAAGFAKPIGSATAALEQFAAGDFKSDLQHLDGSRSDELGAMARALKTVQSSMHELVKHVQASADQVAGHAGQLTNISEQSAQASTQSAGAITGVAEAAAGQLEAVNSAVAALERLSAGMQDVDEDVKKSVEQTEMARQASHDGSQVISQALGGMKALQQAVADSARVVNQLGERSHTIGEITDTITGIAGQTNLLALNAAIEAARAGEVGRGFAVVAEEIRKLAEQSQDAASRIAALIGEIQQDTQSAVNSMVKGKAMTDDALKMAEDAGAAFDHVDGAVAQAAEKSNEIADMVQEATDHTRKVFEAVEKVRDMSSKISDDSQSVSAATEEQSASEEEMAAACQQLSRMAEELAEGIHKFRV</sequence>
<dbReference type="SMART" id="SM00283">
    <property type="entry name" value="MA"/>
    <property type="match status" value="1"/>
</dbReference>